<dbReference type="InterPro" id="IPR000843">
    <property type="entry name" value="HTH_LacI"/>
</dbReference>
<organism evidence="6 8">
    <name type="scientific">Mumia zhuanghuii</name>
    <dbReference type="NCBI Taxonomy" id="2585211"/>
    <lineage>
        <taxon>Bacteria</taxon>
        <taxon>Bacillati</taxon>
        <taxon>Actinomycetota</taxon>
        <taxon>Actinomycetes</taxon>
        <taxon>Propionibacteriales</taxon>
        <taxon>Nocardioidaceae</taxon>
        <taxon>Mumia</taxon>
    </lineage>
</organism>
<dbReference type="SUPFAM" id="SSF53822">
    <property type="entry name" value="Periplasmic binding protein-like I"/>
    <property type="match status" value="1"/>
</dbReference>
<evidence type="ECO:0000256" key="2">
    <source>
        <dbReference type="ARBA" id="ARBA00023125"/>
    </source>
</evidence>
<evidence type="ECO:0000256" key="3">
    <source>
        <dbReference type="ARBA" id="ARBA00023163"/>
    </source>
</evidence>
<evidence type="ECO:0000259" key="5">
    <source>
        <dbReference type="PROSITE" id="PS50932"/>
    </source>
</evidence>
<feature type="region of interest" description="Disordered" evidence="4">
    <location>
        <begin position="307"/>
        <end position="337"/>
    </location>
</feature>
<keyword evidence="2" id="KW-0238">DNA-binding</keyword>
<dbReference type="Gene3D" id="3.40.50.2300">
    <property type="match status" value="2"/>
</dbReference>
<dbReference type="CDD" id="cd06267">
    <property type="entry name" value="PBP1_LacI_sugar_binding-like"/>
    <property type="match status" value="1"/>
</dbReference>
<dbReference type="SMART" id="SM00354">
    <property type="entry name" value="HTH_LACI"/>
    <property type="match status" value="1"/>
</dbReference>
<dbReference type="EMBL" id="VDFR01000079">
    <property type="protein sequence ID" value="TNC43679.1"/>
    <property type="molecule type" value="Genomic_DNA"/>
</dbReference>
<dbReference type="InterPro" id="IPR010982">
    <property type="entry name" value="Lambda_DNA-bd_dom_sf"/>
</dbReference>
<protein>
    <submittedName>
        <fullName evidence="6">LacI family transcriptional regulator</fullName>
    </submittedName>
</protein>
<accession>A0A5C4MH11</accession>
<comment type="caution">
    <text evidence="6">The sequence shown here is derived from an EMBL/GenBank/DDBJ whole genome shotgun (WGS) entry which is preliminary data.</text>
</comment>
<dbReference type="PANTHER" id="PTHR30146">
    <property type="entry name" value="LACI-RELATED TRANSCRIPTIONAL REPRESSOR"/>
    <property type="match status" value="1"/>
</dbReference>
<dbReference type="EMBL" id="VDFR01000154">
    <property type="protein sequence ID" value="TNC34607.1"/>
    <property type="molecule type" value="Genomic_DNA"/>
</dbReference>
<dbReference type="GO" id="GO:0003700">
    <property type="term" value="F:DNA-binding transcription factor activity"/>
    <property type="evidence" value="ECO:0007669"/>
    <property type="project" value="TreeGrafter"/>
</dbReference>
<dbReference type="InterPro" id="IPR046335">
    <property type="entry name" value="LacI/GalR-like_sensor"/>
</dbReference>
<dbReference type="AlphaFoldDB" id="A0A5C4MH11"/>
<keyword evidence="3" id="KW-0804">Transcription</keyword>
<dbReference type="Pfam" id="PF00356">
    <property type="entry name" value="LacI"/>
    <property type="match status" value="1"/>
</dbReference>
<evidence type="ECO:0000313" key="7">
    <source>
        <dbReference type="EMBL" id="TNC43679.1"/>
    </source>
</evidence>
<dbReference type="CDD" id="cd01392">
    <property type="entry name" value="HTH_LacI"/>
    <property type="match status" value="1"/>
</dbReference>
<dbReference type="SUPFAM" id="SSF47413">
    <property type="entry name" value="lambda repressor-like DNA-binding domains"/>
    <property type="match status" value="1"/>
</dbReference>
<dbReference type="Gene3D" id="1.10.260.40">
    <property type="entry name" value="lambda repressor-like DNA-binding domains"/>
    <property type="match status" value="1"/>
</dbReference>
<keyword evidence="1" id="KW-0805">Transcription regulation</keyword>
<dbReference type="OrthoDB" id="3226810at2"/>
<dbReference type="Pfam" id="PF13377">
    <property type="entry name" value="Peripla_BP_3"/>
    <property type="match status" value="1"/>
</dbReference>
<dbReference type="PROSITE" id="PS50932">
    <property type="entry name" value="HTH_LACI_2"/>
    <property type="match status" value="1"/>
</dbReference>
<dbReference type="PANTHER" id="PTHR30146:SF138">
    <property type="entry name" value="TRANSCRIPTIONAL REGULATORY PROTEIN"/>
    <property type="match status" value="1"/>
</dbReference>
<name>A0A5C4MH11_9ACTN</name>
<gene>
    <name evidence="7" type="ORF">FHE65_17725</name>
    <name evidence="6" type="ORF">FHE65_27640</name>
</gene>
<dbReference type="InterPro" id="IPR028082">
    <property type="entry name" value="Peripla_BP_I"/>
</dbReference>
<dbReference type="Proteomes" id="UP000306740">
    <property type="component" value="Unassembled WGS sequence"/>
</dbReference>
<evidence type="ECO:0000313" key="8">
    <source>
        <dbReference type="Proteomes" id="UP000306740"/>
    </source>
</evidence>
<evidence type="ECO:0000256" key="4">
    <source>
        <dbReference type="SAM" id="MobiDB-lite"/>
    </source>
</evidence>
<evidence type="ECO:0000256" key="1">
    <source>
        <dbReference type="ARBA" id="ARBA00023015"/>
    </source>
</evidence>
<reference evidence="6 8" key="1">
    <citation type="submission" date="2019-05" db="EMBL/GenBank/DDBJ databases">
        <title>Mumia sp. nov., isolated from the intestinal contents of plateau pika (Ochotona curzoniae) in the Qinghai-Tibet plateau of China.</title>
        <authorList>
            <person name="Tian Z."/>
        </authorList>
    </citation>
    <scope>NUCLEOTIDE SEQUENCE [LARGE SCALE GENOMIC DNA]</scope>
    <source>
        <strain evidence="8">527</strain>
        <strain evidence="6">Z527</strain>
    </source>
</reference>
<evidence type="ECO:0000313" key="6">
    <source>
        <dbReference type="EMBL" id="TNC34607.1"/>
    </source>
</evidence>
<sequence length="337" mass="36155">MAGPTIYDVAAAADVATSTVSRAFSHPTRVSPKTREHVLAVAAELGYRPNPHARALFSGRHHTVAMVVSDITNPHYFELIRGAELRAKASEYTLVLVNAEESPRIEYDQIQRLVSSVDGFVLAASRLPDENLEQIAAQRPVVLMNRELPGLPSVVLDHVQGCRQIVEHLASLGHRHLVYLAGPRNSWMAATRWSALRDAGDDLGVRVERVGPFTPKVSQGGVAADGALNTGATAMVAHNDLLAIGVVQRLTQRGVGVPKDVSVVGFDDIFASALCTPRLTTLGGPHTDVGRAAVEILLDMAAPVREPRTPPRVELPSELVLRDSTGAAPSRTDVAER</sequence>
<dbReference type="GO" id="GO:0000976">
    <property type="term" value="F:transcription cis-regulatory region binding"/>
    <property type="evidence" value="ECO:0007669"/>
    <property type="project" value="TreeGrafter"/>
</dbReference>
<dbReference type="RefSeq" id="WP_139106353.1">
    <property type="nucleotide sequence ID" value="NZ_VDFR01000079.1"/>
</dbReference>
<proteinExistence type="predicted"/>
<feature type="domain" description="HTH lacI-type" evidence="5">
    <location>
        <begin position="4"/>
        <end position="58"/>
    </location>
</feature>